<organism evidence="1">
    <name type="scientific">viral metagenome</name>
    <dbReference type="NCBI Taxonomy" id="1070528"/>
    <lineage>
        <taxon>unclassified sequences</taxon>
        <taxon>metagenomes</taxon>
        <taxon>organismal metagenomes</taxon>
    </lineage>
</organism>
<dbReference type="AlphaFoldDB" id="A0A6M3M087"/>
<gene>
    <name evidence="1" type="ORF">MM171A00145_0048</name>
</gene>
<reference evidence="1" key="1">
    <citation type="submission" date="2020-03" db="EMBL/GenBank/DDBJ databases">
        <title>The deep terrestrial virosphere.</title>
        <authorList>
            <person name="Holmfeldt K."/>
            <person name="Nilsson E."/>
            <person name="Simone D."/>
            <person name="Lopez-Fernandez M."/>
            <person name="Wu X."/>
            <person name="de Brujin I."/>
            <person name="Lundin D."/>
            <person name="Andersson A."/>
            <person name="Bertilsson S."/>
            <person name="Dopson M."/>
        </authorList>
    </citation>
    <scope>NUCLEOTIDE SEQUENCE</scope>
    <source>
        <strain evidence="1">MM171A00145</strain>
    </source>
</reference>
<evidence type="ECO:0000313" key="1">
    <source>
        <dbReference type="EMBL" id="QJB01111.1"/>
    </source>
</evidence>
<accession>A0A6M3M087</accession>
<proteinExistence type="predicted"/>
<name>A0A6M3M087_9ZZZZ</name>
<dbReference type="EMBL" id="MT143705">
    <property type="protein sequence ID" value="QJB01111.1"/>
    <property type="molecule type" value="Genomic_DNA"/>
</dbReference>
<protein>
    <submittedName>
        <fullName evidence="1">Uncharacterized protein</fullName>
    </submittedName>
</protein>
<sequence>MAIGAYERANVVAILAAGRDPKWTPEQTAYDDAPDSAADGISLIETDVNGVLRARVELHLRKSVAFRTAVCTLNTYVNGQTWTVTIGGFAVASGVIATNWSDVVDALIAALPGVPNADALVSFARTGVGDATVLVVTGDVNANWAIVVAATGGASMDCKADPFTADLYLYGKVRGGLSTPAAVTPPDDWALIEGETHMAVTWRGFSHKLDVDGYSRLYAQVDNLTPFAGDGGTVTYALGGGLWLAGCVLESGVQT</sequence>